<reference evidence="2 3" key="1">
    <citation type="submission" date="2015-11" db="EMBL/GenBank/DDBJ databases">
        <title>Expanding the genomic diversity of Burkholderia species for the development of highly accurate diagnostics.</title>
        <authorList>
            <person name="Sahl J."/>
            <person name="Keim P."/>
            <person name="Wagner D."/>
        </authorList>
    </citation>
    <scope>NUCLEOTIDE SEQUENCE [LARGE SCALE GENOMIC DNA]</scope>
    <source>
        <strain evidence="2 3">RF32-BP4</strain>
    </source>
</reference>
<sequence length="76" mass="7862">MDRLFHRFERLAFGVVTLSAVACVGILVAHRHPGLLALALALPHGVAATAAFTPDCLALCAAGACEPLLAGRKEAK</sequence>
<protein>
    <submittedName>
        <fullName evidence="2">Uncharacterized protein</fullName>
    </submittedName>
</protein>
<accession>A0A102LUI1</accession>
<keyword evidence="1" id="KW-1133">Transmembrane helix</keyword>
<dbReference type="RefSeq" id="WP_059631317.1">
    <property type="nucleotide sequence ID" value="NZ_LOTK01000062.1"/>
</dbReference>
<name>A0A102LUI1_9BURK</name>
<proteinExistence type="predicted"/>
<dbReference type="EMBL" id="LOTN01000005">
    <property type="protein sequence ID" value="KUZ95600.1"/>
    <property type="molecule type" value="Genomic_DNA"/>
</dbReference>
<dbReference type="PROSITE" id="PS51257">
    <property type="entry name" value="PROKAR_LIPOPROTEIN"/>
    <property type="match status" value="1"/>
</dbReference>
<gene>
    <name evidence="2" type="ORF">WI38_04810</name>
</gene>
<feature type="transmembrane region" description="Helical" evidence="1">
    <location>
        <begin position="12"/>
        <end position="30"/>
    </location>
</feature>
<dbReference type="AlphaFoldDB" id="A0A102LUI1"/>
<evidence type="ECO:0000313" key="3">
    <source>
        <dbReference type="Proteomes" id="UP000065521"/>
    </source>
</evidence>
<evidence type="ECO:0000256" key="1">
    <source>
        <dbReference type="SAM" id="Phobius"/>
    </source>
</evidence>
<keyword evidence="1" id="KW-0812">Transmembrane</keyword>
<keyword evidence="1" id="KW-0472">Membrane</keyword>
<organism evidence="2 3">
    <name type="scientific">Burkholderia ubonensis</name>
    <dbReference type="NCBI Taxonomy" id="101571"/>
    <lineage>
        <taxon>Bacteria</taxon>
        <taxon>Pseudomonadati</taxon>
        <taxon>Pseudomonadota</taxon>
        <taxon>Betaproteobacteria</taxon>
        <taxon>Burkholderiales</taxon>
        <taxon>Burkholderiaceae</taxon>
        <taxon>Burkholderia</taxon>
        <taxon>Burkholderia cepacia complex</taxon>
    </lineage>
</organism>
<dbReference type="Proteomes" id="UP000065521">
    <property type="component" value="Unassembled WGS sequence"/>
</dbReference>
<evidence type="ECO:0000313" key="2">
    <source>
        <dbReference type="EMBL" id="KUZ95600.1"/>
    </source>
</evidence>
<comment type="caution">
    <text evidence="2">The sequence shown here is derived from an EMBL/GenBank/DDBJ whole genome shotgun (WGS) entry which is preliminary data.</text>
</comment>